<evidence type="ECO:0000256" key="4">
    <source>
        <dbReference type="ARBA" id="ARBA00022692"/>
    </source>
</evidence>
<feature type="domain" description="P-type ATPase N-terminal" evidence="20">
    <location>
        <begin position="140"/>
        <end position="197"/>
    </location>
</feature>
<feature type="binding site" evidence="15">
    <location>
        <position position="892"/>
    </location>
    <ligand>
        <name>ATP</name>
        <dbReference type="ChEBI" id="CHEBI:30616"/>
    </ligand>
</feature>
<feature type="binding site" evidence="16">
    <location>
        <position position="922"/>
    </location>
    <ligand>
        <name>Mg(2+)</name>
        <dbReference type="ChEBI" id="CHEBI:18420"/>
    </ligand>
</feature>
<feature type="compositionally biased region" description="Polar residues" evidence="18">
    <location>
        <begin position="31"/>
        <end position="45"/>
    </location>
</feature>
<feature type="binding site" evidence="15">
    <location>
        <position position="922"/>
    </location>
    <ligand>
        <name>ATP</name>
        <dbReference type="ChEBI" id="CHEBI:30616"/>
    </ligand>
</feature>
<dbReference type="InterPro" id="IPR036412">
    <property type="entry name" value="HAD-like_sf"/>
</dbReference>
<keyword evidence="11 17" id="KW-0472">Membrane</keyword>
<feature type="binding site" evidence="15">
    <location>
        <position position="661"/>
    </location>
    <ligand>
        <name>ATP</name>
        <dbReference type="ChEBI" id="CHEBI:30616"/>
    </ligand>
</feature>
<dbReference type="Pfam" id="PF16212">
    <property type="entry name" value="PhoLip_ATPase_C"/>
    <property type="match status" value="1"/>
</dbReference>
<dbReference type="SFLD" id="SFLDG00002">
    <property type="entry name" value="C1.7:_P-type_atpase_like"/>
    <property type="match status" value="1"/>
</dbReference>
<dbReference type="Gene3D" id="3.40.50.1000">
    <property type="entry name" value="HAD superfamily/HAD-like"/>
    <property type="match status" value="1"/>
</dbReference>
<name>A0AAD5S5E8_9FUNG</name>
<feature type="region of interest" description="Disordered" evidence="18">
    <location>
        <begin position="1"/>
        <end position="129"/>
    </location>
</feature>
<evidence type="ECO:0000256" key="14">
    <source>
        <dbReference type="PIRSR" id="PIRSR606539-1"/>
    </source>
</evidence>
<dbReference type="PANTHER" id="PTHR24092">
    <property type="entry name" value="PROBABLE PHOSPHOLIPID-TRANSPORTING ATPASE"/>
    <property type="match status" value="1"/>
</dbReference>
<dbReference type="Pfam" id="PF16209">
    <property type="entry name" value="PhoLip_ATPase_N"/>
    <property type="match status" value="1"/>
</dbReference>
<dbReference type="InterPro" id="IPR023214">
    <property type="entry name" value="HAD_sf"/>
</dbReference>
<keyword evidence="4 17" id="KW-0812">Transmembrane</keyword>
<keyword evidence="23" id="KW-1185">Reference proteome</keyword>
<evidence type="ECO:0000313" key="22">
    <source>
        <dbReference type="EMBL" id="KAJ3046754.1"/>
    </source>
</evidence>
<evidence type="ECO:0000256" key="2">
    <source>
        <dbReference type="ARBA" id="ARBA00004308"/>
    </source>
</evidence>
<dbReference type="FunFam" id="3.40.50.1000:FF:000190">
    <property type="entry name" value="Phospholipid-transporting ATPase"/>
    <property type="match status" value="1"/>
</dbReference>
<evidence type="ECO:0000259" key="19">
    <source>
        <dbReference type="Pfam" id="PF00122"/>
    </source>
</evidence>
<dbReference type="Gene3D" id="3.40.1110.10">
    <property type="entry name" value="Calcium-transporting ATPase, cytoplasmic domain N"/>
    <property type="match status" value="1"/>
</dbReference>
<evidence type="ECO:0000256" key="3">
    <source>
        <dbReference type="ARBA" id="ARBA00008109"/>
    </source>
</evidence>
<evidence type="ECO:0000256" key="9">
    <source>
        <dbReference type="ARBA" id="ARBA00022967"/>
    </source>
</evidence>
<feature type="binding site" evidence="15">
    <location>
        <position position="541"/>
    </location>
    <ligand>
        <name>ATP</name>
        <dbReference type="ChEBI" id="CHEBI:30616"/>
    </ligand>
</feature>
<comment type="subcellular location">
    <subcellularLocation>
        <location evidence="2">Endomembrane system</location>
    </subcellularLocation>
    <subcellularLocation>
        <location evidence="1 17">Membrane</location>
        <topology evidence="1 17">Multi-pass membrane protein</topology>
    </subcellularLocation>
</comment>
<dbReference type="GO" id="GO:0005886">
    <property type="term" value="C:plasma membrane"/>
    <property type="evidence" value="ECO:0007669"/>
    <property type="project" value="TreeGrafter"/>
</dbReference>
<feature type="binding site" evidence="15">
    <location>
        <position position="539"/>
    </location>
    <ligand>
        <name>ATP</name>
        <dbReference type="ChEBI" id="CHEBI:30616"/>
    </ligand>
</feature>
<feature type="transmembrane region" description="Helical" evidence="17">
    <location>
        <begin position="1123"/>
        <end position="1142"/>
    </location>
</feature>
<feature type="binding site" evidence="15">
    <location>
        <position position="683"/>
    </location>
    <ligand>
        <name>ATP</name>
        <dbReference type="ChEBI" id="CHEBI:30616"/>
    </ligand>
</feature>
<comment type="caution">
    <text evidence="22">The sequence shown here is derived from an EMBL/GenBank/DDBJ whole genome shotgun (WGS) entry which is preliminary data.</text>
</comment>
<feature type="transmembrane region" description="Helical" evidence="17">
    <location>
        <begin position="173"/>
        <end position="192"/>
    </location>
</feature>
<evidence type="ECO:0000259" key="21">
    <source>
        <dbReference type="Pfam" id="PF16212"/>
    </source>
</evidence>
<feature type="binding site" evidence="15">
    <location>
        <position position="802"/>
    </location>
    <ligand>
        <name>ATP</name>
        <dbReference type="ChEBI" id="CHEBI:30616"/>
    </ligand>
</feature>
<protein>
    <recommendedName>
        <fullName evidence="17">Phospholipid-transporting ATPase</fullName>
        <ecNumber evidence="17">7.6.2.1</ecNumber>
    </recommendedName>
</protein>
<comment type="cofactor">
    <cofactor evidence="16">
        <name>Mg(2+)</name>
        <dbReference type="ChEBI" id="CHEBI:18420"/>
    </cofactor>
</comment>
<evidence type="ECO:0000256" key="7">
    <source>
        <dbReference type="ARBA" id="ARBA00022840"/>
    </source>
</evidence>
<organism evidence="22 23">
    <name type="scientific">Rhizophlyctis rosea</name>
    <dbReference type="NCBI Taxonomy" id="64517"/>
    <lineage>
        <taxon>Eukaryota</taxon>
        <taxon>Fungi</taxon>
        <taxon>Fungi incertae sedis</taxon>
        <taxon>Chytridiomycota</taxon>
        <taxon>Chytridiomycota incertae sedis</taxon>
        <taxon>Chytridiomycetes</taxon>
        <taxon>Rhizophlyctidales</taxon>
        <taxon>Rhizophlyctidaceae</taxon>
        <taxon>Rhizophlyctis</taxon>
    </lineage>
</organism>
<dbReference type="InterPro" id="IPR018303">
    <property type="entry name" value="ATPase_P-typ_P_site"/>
</dbReference>
<dbReference type="InterPro" id="IPR032630">
    <property type="entry name" value="P_typ_ATPase_c"/>
</dbReference>
<feature type="transmembrane region" description="Helical" evidence="17">
    <location>
        <begin position="467"/>
        <end position="489"/>
    </location>
</feature>
<evidence type="ECO:0000256" key="5">
    <source>
        <dbReference type="ARBA" id="ARBA00022723"/>
    </source>
</evidence>
<evidence type="ECO:0000256" key="15">
    <source>
        <dbReference type="PIRSR" id="PIRSR606539-2"/>
    </source>
</evidence>
<feature type="binding site" evidence="15">
    <location>
        <position position="540"/>
    </location>
    <ligand>
        <name>ATP</name>
        <dbReference type="ChEBI" id="CHEBI:30616"/>
    </ligand>
</feature>
<dbReference type="GO" id="GO:0045332">
    <property type="term" value="P:phospholipid translocation"/>
    <property type="evidence" value="ECO:0007669"/>
    <property type="project" value="TreeGrafter"/>
</dbReference>
<dbReference type="FunFam" id="3.40.50.1000:FF:000001">
    <property type="entry name" value="Phospholipid-transporting ATPase IC"/>
    <property type="match status" value="1"/>
</dbReference>
<keyword evidence="7 15" id="KW-0067">ATP-binding</keyword>
<feature type="transmembrane region" description="Helical" evidence="17">
    <location>
        <begin position="1092"/>
        <end position="1111"/>
    </location>
</feature>
<dbReference type="InterPro" id="IPR023299">
    <property type="entry name" value="ATPase_P-typ_cyto_dom_N"/>
</dbReference>
<feature type="compositionally biased region" description="Basic and acidic residues" evidence="18">
    <location>
        <begin position="1214"/>
        <end position="1238"/>
    </location>
</feature>
<feature type="transmembrane region" description="Helical" evidence="17">
    <location>
        <begin position="1008"/>
        <end position="1028"/>
    </location>
</feature>
<feature type="compositionally biased region" description="Low complexity" evidence="18">
    <location>
        <begin position="1"/>
        <end position="20"/>
    </location>
</feature>
<dbReference type="GO" id="GO:0000287">
    <property type="term" value="F:magnesium ion binding"/>
    <property type="evidence" value="ECO:0007669"/>
    <property type="project" value="UniProtKB-UniRule"/>
</dbReference>
<feature type="compositionally biased region" description="Gly residues" evidence="18">
    <location>
        <begin position="115"/>
        <end position="127"/>
    </location>
</feature>
<gene>
    <name evidence="22" type="ORF">HK097_000539</name>
</gene>
<dbReference type="AlphaFoldDB" id="A0AAD5S5E8"/>
<evidence type="ECO:0000256" key="16">
    <source>
        <dbReference type="PIRSR" id="PIRSR606539-3"/>
    </source>
</evidence>
<dbReference type="GO" id="GO:0005524">
    <property type="term" value="F:ATP binding"/>
    <property type="evidence" value="ECO:0007669"/>
    <property type="project" value="UniProtKB-UniRule"/>
</dbReference>
<keyword evidence="10 17" id="KW-1133">Transmembrane helix</keyword>
<evidence type="ECO:0000256" key="8">
    <source>
        <dbReference type="ARBA" id="ARBA00022842"/>
    </source>
</evidence>
<feature type="binding site" evidence="15">
    <location>
        <position position="801"/>
    </location>
    <ligand>
        <name>ATP</name>
        <dbReference type="ChEBI" id="CHEBI:30616"/>
    </ligand>
</feature>
<feature type="binding site" evidence="15">
    <location>
        <position position="898"/>
    </location>
    <ligand>
        <name>ATP</name>
        <dbReference type="ChEBI" id="CHEBI:30616"/>
    </ligand>
</feature>
<dbReference type="InterPro" id="IPR006539">
    <property type="entry name" value="P-type_ATPase_IV"/>
</dbReference>
<dbReference type="SUPFAM" id="SSF81653">
    <property type="entry name" value="Calcium ATPase, transduction domain A"/>
    <property type="match status" value="1"/>
</dbReference>
<dbReference type="InterPro" id="IPR059000">
    <property type="entry name" value="ATPase_P-type_domA"/>
</dbReference>
<reference evidence="22" key="1">
    <citation type="submission" date="2020-05" db="EMBL/GenBank/DDBJ databases">
        <title>Phylogenomic resolution of chytrid fungi.</title>
        <authorList>
            <person name="Stajich J.E."/>
            <person name="Amses K."/>
            <person name="Simmons R."/>
            <person name="Seto K."/>
            <person name="Myers J."/>
            <person name="Bonds A."/>
            <person name="Quandt C.A."/>
            <person name="Barry K."/>
            <person name="Liu P."/>
            <person name="Grigoriev I."/>
            <person name="Longcore J.E."/>
            <person name="James T.Y."/>
        </authorList>
    </citation>
    <scope>NUCLEOTIDE SEQUENCE</scope>
    <source>
        <strain evidence="22">JEL0318</strain>
    </source>
</reference>
<dbReference type="SUPFAM" id="SSF81660">
    <property type="entry name" value="Metal cation-transporting ATPase, ATP-binding domain N"/>
    <property type="match status" value="1"/>
</dbReference>
<dbReference type="PANTHER" id="PTHR24092:SF218">
    <property type="entry name" value="PHOSPHOLIPID-TRANSPORTING ATPASE"/>
    <property type="match status" value="1"/>
</dbReference>
<dbReference type="Pfam" id="PF13246">
    <property type="entry name" value="Cation_ATPase"/>
    <property type="match status" value="1"/>
</dbReference>
<comment type="catalytic activity">
    <reaction evidence="13">
        <text>a 1,2-diacyl-sn-glycero-3-phosphoethanolamine(out) + ATP + H2O = a 1,2-diacyl-sn-glycero-3-phosphoethanolamine(in) + ADP + phosphate + H(+)</text>
        <dbReference type="Rhea" id="RHEA:66132"/>
        <dbReference type="ChEBI" id="CHEBI:15377"/>
        <dbReference type="ChEBI" id="CHEBI:15378"/>
        <dbReference type="ChEBI" id="CHEBI:30616"/>
        <dbReference type="ChEBI" id="CHEBI:43474"/>
        <dbReference type="ChEBI" id="CHEBI:64612"/>
        <dbReference type="ChEBI" id="CHEBI:456216"/>
    </reaction>
    <physiologicalReaction direction="left-to-right" evidence="13">
        <dbReference type="Rhea" id="RHEA:66133"/>
    </physiologicalReaction>
</comment>
<dbReference type="NCBIfam" id="TIGR01494">
    <property type="entry name" value="ATPase_P-type"/>
    <property type="match status" value="1"/>
</dbReference>
<dbReference type="SUPFAM" id="SSF56784">
    <property type="entry name" value="HAD-like"/>
    <property type="match status" value="1"/>
</dbReference>
<feature type="compositionally biased region" description="Basic residues" evidence="18">
    <location>
        <begin position="103"/>
        <end position="114"/>
    </location>
</feature>
<evidence type="ECO:0000256" key="17">
    <source>
        <dbReference type="RuleBase" id="RU362033"/>
    </source>
</evidence>
<feature type="domain" description="P-type ATPase A" evidence="19">
    <location>
        <begin position="230"/>
        <end position="290"/>
    </location>
</feature>
<dbReference type="InterPro" id="IPR044492">
    <property type="entry name" value="P_typ_ATPase_HD_dom"/>
</dbReference>
<dbReference type="InterPro" id="IPR008250">
    <property type="entry name" value="ATPase_P-typ_transduc_dom_A_sf"/>
</dbReference>
<feature type="binding site" evidence="15">
    <location>
        <position position="721"/>
    </location>
    <ligand>
        <name>ATP</name>
        <dbReference type="ChEBI" id="CHEBI:30616"/>
    </ligand>
</feature>
<dbReference type="InterPro" id="IPR032631">
    <property type="entry name" value="P-type_ATPase_N"/>
</dbReference>
<feature type="binding site" evidence="15">
    <location>
        <position position="921"/>
    </location>
    <ligand>
        <name>ATP</name>
        <dbReference type="ChEBI" id="CHEBI:30616"/>
    </ligand>
</feature>
<keyword evidence="8 16" id="KW-0460">Magnesium</keyword>
<dbReference type="EMBL" id="JADGJD010001098">
    <property type="protein sequence ID" value="KAJ3046754.1"/>
    <property type="molecule type" value="Genomic_DNA"/>
</dbReference>
<dbReference type="InterPro" id="IPR023298">
    <property type="entry name" value="ATPase_P-typ_TM_dom_sf"/>
</dbReference>
<evidence type="ECO:0000256" key="1">
    <source>
        <dbReference type="ARBA" id="ARBA00004141"/>
    </source>
</evidence>
<feature type="transmembrane region" description="Helical" evidence="17">
    <location>
        <begin position="975"/>
        <end position="996"/>
    </location>
</feature>
<keyword evidence="6 15" id="KW-0547">Nucleotide-binding</keyword>
<dbReference type="Proteomes" id="UP001212841">
    <property type="component" value="Unassembled WGS sequence"/>
</dbReference>
<dbReference type="GO" id="GO:0140326">
    <property type="term" value="F:ATPase-coupled intramembrane lipid transporter activity"/>
    <property type="evidence" value="ECO:0007669"/>
    <property type="project" value="UniProtKB-EC"/>
</dbReference>
<dbReference type="SFLD" id="SFLDS00003">
    <property type="entry name" value="Haloacid_Dehalogenase"/>
    <property type="match status" value="1"/>
</dbReference>
<evidence type="ECO:0000313" key="23">
    <source>
        <dbReference type="Proteomes" id="UP001212841"/>
    </source>
</evidence>
<proteinExistence type="inferred from homology"/>
<dbReference type="Pfam" id="PF00122">
    <property type="entry name" value="E1-E2_ATPase"/>
    <property type="match status" value="1"/>
</dbReference>
<dbReference type="SFLD" id="SFLDF00027">
    <property type="entry name" value="p-type_atpase"/>
    <property type="match status" value="1"/>
</dbReference>
<feature type="binding site" evidence="16">
    <location>
        <position position="541"/>
    </location>
    <ligand>
        <name>Mg(2+)</name>
        <dbReference type="ChEBI" id="CHEBI:18420"/>
    </ligand>
</feature>
<feature type="transmembrane region" description="Helical" evidence="17">
    <location>
        <begin position="1162"/>
        <end position="1184"/>
    </location>
</feature>
<dbReference type="EC" id="7.6.2.1" evidence="17"/>
<feature type="domain" description="P-type ATPase C-terminal" evidence="21">
    <location>
        <begin position="944"/>
        <end position="1190"/>
    </location>
</feature>
<evidence type="ECO:0000256" key="10">
    <source>
        <dbReference type="ARBA" id="ARBA00022989"/>
    </source>
</evidence>
<keyword evidence="9 17" id="KW-1278">Translocase</keyword>
<comment type="catalytic activity">
    <reaction evidence="12 17">
        <text>ATP + H2O + phospholipidSide 1 = ADP + phosphate + phospholipidSide 2.</text>
        <dbReference type="EC" id="7.6.2.1"/>
    </reaction>
</comment>
<evidence type="ECO:0000256" key="12">
    <source>
        <dbReference type="ARBA" id="ARBA00034036"/>
    </source>
</evidence>
<evidence type="ECO:0000256" key="13">
    <source>
        <dbReference type="ARBA" id="ARBA00049128"/>
    </source>
</evidence>
<feature type="region of interest" description="Disordered" evidence="18">
    <location>
        <begin position="1204"/>
        <end position="1238"/>
    </location>
</feature>
<feature type="transmembrane region" description="Helical" evidence="17">
    <location>
        <begin position="402"/>
        <end position="423"/>
    </location>
</feature>
<comment type="similarity">
    <text evidence="3 17">Belongs to the cation transport ATPase (P-type) (TC 3.A.3) family. Type IV subfamily.</text>
</comment>
<feature type="compositionally biased region" description="Basic residues" evidence="18">
    <location>
        <begin position="1204"/>
        <end position="1213"/>
    </location>
</feature>
<feature type="binding site" evidence="16">
    <location>
        <position position="539"/>
    </location>
    <ligand>
        <name>Mg(2+)</name>
        <dbReference type="ChEBI" id="CHEBI:18420"/>
    </ligand>
</feature>
<dbReference type="NCBIfam" id="TIGR01652">
    <property type="entry name" value="ATPase-Plipid"/>
    <property type="match status" value="1"/>
</dbReference>
<dbReference type="GO" id="GO:0016887">
    <property type="term" value="F:ATP hydrolysis activity"/>
    <property type="evidence" value="ECO:0007669"/>
    <property type="project" value="InterPro"/>
</dbReference>
<dbReference type="SUPFAM" id="SSF81665">
    <property type="entry name" value="Calcium ATPase, transmembrane domain M"/>
    <property type="match status" value="1"/>
</dbReference>
<evidence type="ECO:0000256" key="18">
    <source>
        <dbReference type="SAM" id="MobiDB-lite"/>
    </source>
</evidence>
<dbReference type="InterPro" id="IPR001757">
    <property type="entry name" value="P_typ_ATPase"/>
</dbReference>
<feature type="binding site" evidence="15">
    <location>
        <position position="803"/>
    </location>
    <ligand>
        <name>ATP</name>
        <dbReference type="ChEBI" id="CHEBI:30616"/>
    </ligand>
</feature>
<dbReference type="PRINTS" id="PR00119">
    <property type="entry name" value="CATATPASE"/>
</dbReference>
<evidence type="ECO:0000256" key="11">
    <source>
        <dbReference type="ARBA" id="ARBA00023136"/>
    </source>
</evidence>
<accession>A0AAD5S5E8</accession>
<feature type="transmembrane region" description="Helical" evidence="17">
    <location>
        <begin position="1055"/>
        <end position="1080"/>
    </location>
</feature>
<evidence type="ECO:0000259" key="20">
    <source>
        <dbReference type="Pfam" id="PF16209"/>
    </source>
</evidence>
<dbReference type="Gene3D" id="2.70.150.10">
    <property type="entry name" value="Calcium-transporting ATPase, cytoplasmic transduction domain A"/>
    <property type="match status" value="1"/>
</dbReference>
<sequence>MSSSPNLHLSSPQPQPQQQPYTEVGNGAYVVSSSPHSPLHASTKSLAHRGAPGGGAGTEAVDVTIPASPLSGSLGRSRGGKVDEDRSNPVIIHTTTGSPQKPKSVKSFRSHRSSRGGGAGGSQNGGGDGEDYYTVNFPVRSEDYNKVSNYIRTTKYTLLTFVPLNLFHQFRRFYNIYFLVGALLVFTGASGLNPVTQVFPLFVVLAFSAVKEAIEDYSRYKADRAANNVPVLVIRGGQKQEILSMHIQCGDIMYLEKGDKSPVDAMIISTAYEDGTCFIETAELDGETNLKRRSAVGELAGMNSNEQVASLSGSIHCEQPNERLTSFEGRVHVSSTPHHPNHTTDKSEHIHPLSMTNLLLRGATLRNTEYAYALVIYTGGNTKIIKNLKKGKAKRSTMEKRLNWLVCGAFVFNIVLLVSSVLLEWVHYSRIFEEEQRRRVEVPGDWAVEWYLGTADQSKSTHILNTIISFFVLYTYVIPISLFVTIELVRLAQAKYMQWDKQMRITTERLDGTLNKQKMKANNSNLNEDLGAVQYIFSDKTGTLTQNDMRLHSWWVCGEVLEEMKEPGILRKRLEEGGLEEGKKWEMTLFGRCLSLCHGVIPSVNETTGQLIYESQSPDDSALLYGIGQSGFVLKKRLKDRIEIEVLGRMEQFEILQLLDFTSDRKRMSVVVRTPEGLHLYCKGADNIILGRLAKDEEKNPRQMLENADRALQLFAEEGLRTLCVAWKKLEEEEWERFKEEYDEAERTVGEREKAVGEACELIERDLELLGVTAIEDRLQDEVPETIEYLLKCDIRLWLLTGDKRETAINIGHSSRLIEHDMRTLILEASSEKDCAEKMDAMAREIDGYRDGRRNALVVNGEALAHVFTGSPEHQRKFLDIGVRCHSVICCRVTPLQKALVVKLVKTNLKCVALAIGDGANDVSMIQAADIGVGIAGKEGTQAVRAADYSFAEFRFLRRLLTVHGRYSYMRLSGLIYYSFYKNLTFITVQWWFGFLSAWSGQTVYEEIFLTLFNVIFTSLPPLFYAIFERDIPDDLIAKHPQSYIQIQQGQYWNLWSILSTLASSLWHSLAIFGAVYFIHHEGQADINGRSTGYWVQCYLFSTPLLVTVLVRHGLGTGYWNWVTWVVLVGSLLLNLISMGVVEVLLRAVERGTFEIGHALPSYWMLMVMMPVFCCLPDFAAMYFRRHYFPRDSDILREEAYLKKSKTRRAGRTRKGDEEAHGNGTEMERDRLPSSDLP</sequence>
<feature type="binding site" evidence="16">
    <location>
        <position position="918"/>
    </location>
    <ligand>
        <name>Mg(2+)</name>
        <dbReference type="ChEBI" id="CHEBI:18420"/>
    </ligand>
</feature>
<evidence type="ECO:0000256" key="6">
    <source>
        <dbReference type="ARBA" id="ARBA00022741"/>
    </source>
</evidence>
<dbReference type="PROSITE" id="PS00154">
    <property type="entry name" value="ATPASE_E1_E2"/>
    <property type="match status" value="1"/>
</dbReference>
<keyword evidence="5 16" id="KW-0479">Metal-binding</keyword>
<feature type="active site" description="4-aspartylphosphate intermediate" evidence="14">
    <location>
        <position position="539"/>
    </location>
</feature>